<evidence type="ECO:0000313" key="1">
    <source>
        <dbReference type="EMBL" id="EQD69627.1"/>
    </source>
</evidence>
<accession>T1BIY4</accession>
<sequence length="49" mass="5153">MISVVADTATGALCVSELARHGVDITAVRFAPGRMGLYFLERGAGCGRR</sequence>
<gene>
    <name evidence="1" type="ORF">B1A_06809</name>
</gene>
<feature type="non-terminal residue" evidence="1">
    <location>
        <position position="49"/>
    </location>
</feature>
<organism evidence="1">
    <name type="scientific">mine drainage metagenome</name>
    <dbReference type="NCBI Taxonomy" id="410659"/>
    <lineage>
        <taxon>unclassified sequences</taxon>
        <taxon>metagenomes</taxon>
        <taxon>ecological metagenomes</taxon>
    </lineage>
</organism>
<dbReference type="AlphaFoldDB" id="T1BIY4"/>
<reference evidence="1" key="2">
    <citation type="journal article" date="2014" name="ISME J.">
        <title>Microbial stratification in low pH oxic and suboxic macroscopic growths along an acid mine drainage.</title>
        <authorList>
            <person name="Mendez-Garcia C."/>
            <person name="Mesa V."/>
            <person name="Sprenger R.R."/>
            <person name="Richter M."/>
            <person name="Diez M.S."/>
            <person name="Solano J."/>
            <person name="Bargiela R."/>
            <person name="Golyshina O.V."/>
            <person name="Manteca A."/>
            <person name="Ramos J.L."/>
            <person name="Gallego J.R."/>
            <person name="Llorente I."/>
            <person name="Martins Dos Santos V.A."/>
            <person name="Jensen O.N."/>
            <person name="Pelaez A.I."/>
            <person name="Sanchez J."/>
            <person name="Ferrer M."/>
        </authorList>
    </citation>
    <scope>NUCLEOTIDE SEQUENCE</scope>
</reference>
<comment type="caution">
    <text evidence="1">The sequence shown here is derived from an EMBL/GenBank/DDBJ whole genome shotgun (WGS) entry which is preliminary data.</text>
</comment>
<dbReference type="EMBL" id="AUZX01004930">
    <property type="protein sequence ID" value="EQD69627.1"/>
    <property type="molecule type" value="Genomic_DNA"/>
</dbReference>
<dbReference type="Gene3D" id="3.40.1190.20">
    <property type="match status" value="1"/>
</dbReference>
<dbReference type="SUPFAM" id="SSF53613">
    <property type="entry name" value="Ribokinase-like"/>
    <property type="match status" value="1"/>
</dbReference>
<name>T1BIY4_9ZZZZ</name>
<reference evidence="1" key="1">
    <citation type="submission" date="2013-08" db="EMBL/GenBank/DDBJ databases">
        <authorList>
            <person name="Mendez C."/>
            <person name="Richter M."/>
            <person name="Ferrer M."/>
            <person name="Sanchez J."/>
        </authorList>
    </citation>
    <scope>NUCLEOTIDE SEQUENCE</scope>
</reference>
<dbReference type="InterPro" id="IPR029056">
    <property type="entry name" value="Ribokinase-like"/>
</dbReference>
<protein>
    <submittedName>
        <fullName evidence="1">Uncharacterized protein</fullName>
    </submittedName>
</protein>
<proteinExistence type="predicted"/>